<dbReference type="GO" id="GO:0006390">
    <property type="term" value="P:mitochondrial transcription"/>
    <property type="evidence" value="ECO:0007669"/>
    <property type="project" value="TreeGrafter"/>
</dbReference>
<dbReference type="InterPro" id="IPR043502">
    <property type="entry name" value="DNA/RNA_pol_sf"/>
</dbReference>
<evidence type="ECO:0000313" key="11">
    <source>
        <dbReference type="EMBL" id="RKF76580.1"/>
    </source>
</evidence>
<comment type="catalytic activity">
    <reaction evidence="8 9">
        <text>RNA(n) + a ribonucleoside 5'-triphosphate = RNA(n+1) + diphosphate</text>
        <dbReference type="Rhea" id="RHEA:21248"/>
        <dbReference type="Rhea" id="RHEA-COMP:14527"/>
        <dbReference type="Rhea" id="RHEA-COMP:17342"/>
        <dbReference type="ChEBI" id="CHEBI:33019"/>
        <dbReference type="ChEBI" id="CHEBI:61557"/>
        <dbReference type="ChEBI" id="CHEBI:140395"/>
        <dbReference type="EC" id="2.7.7.6"/>
    </reaction>
</comment>
<dbReference type="InterPro" id="IPR002092">
    <property type="entry name" value="DNA-dir_Rpol_phage-type"/>
</dbReference>
<dbReference type="PROSITE" id="PS00489">
    <property type="entry name" value="RNA_POL_PHAGE_2"/>
    <property type="match status" value="1"/>
</dbReference>
<dbReference type="AlphaFoldDB" id="A0A420IPU0"/>
<dbReference type="Proteomes" id="UP000285326">
    <property type="component" value="Unassembled WGS sequence"/>
</dbReference>
<comment type="similarity">
    <text evidence="2 9">Belongs to the phage and mitochondrial RNA polymerase family.</text>
</comment>
<evidence type="ECO:0000256" key="5">
    <source>
        <dbReference type="ARBA" id="ARBA00022679"/>
    </source>
</evidence>
<gene>
    <name evidence="11" type="ORF">GcM1_226065</name>
</gene>
<dbReference type="InterPro" id="IPR046950">
    <property type="entry name" value="DNA-dir_Rpol_C_phage-type"/>
</dbReference>
<evidence type="ECO:0000313" key="12">
    <source>
        <dbReference type="Proteomes" id="UP000285326"/>
    </source>
</evidence>
<evidence type="ECO:0000256" key="7">
    <source>
        <dbReference type="ARBA" id="ARBA00023163"/>
    </source>
</evidence>
<evidence type="ECO:0000256" key="3">
    <source>
        <dbReference type="ARBA" id="ARBA00012418"/>
    </source>
</evidence>
<dbReference type="PROSITE" id="PS00900">
    <property type="entry name" value="RNA_POL_PHAGE_1"/>
    <property type="match status" value="1"/>
</dbReference>
<dbReference type="SUPFAM" id="SSF56672">
    <property type="entry name" value="DNA/RNA polymerases"/>
    <property type="match status" value="1"/>
</dbReference>
<dbReference type="Pfam" id="PF00940">
    <property type="entry name" value="RNA_pol"/>
    <property type="match status" value="1"/>
</dbReference>
<keyword evidence="6 9" id="KW-0548">Nucleotidyltransferase</keyword>
<dbReference type="GO" id="GO:0003899">
    <property type="term" value="F:DNA-directed RNA polymerase activity"/>
    <property type="evidence" value="ECO:0007669"/>
    <property type="project" value="UniProtKB-EC"/>
</dbReference>
<keyword evidence="4 9" id="KW-0240">DNA-directed RNA polymerase</keyword>
<evidence type="ECO:0000256" key="6">
    <source>
        <dbReference type="ARBA" id="ARBA00022695"/>
    </source>
</evidence>
<evidence type="ECO:0000256" key="4">
    <source>
        <dbReference type="ARBA" id="ARBA00022478"/>
    </source>
</evidence>
<feature type="domain" description="DNA-directed RNA polymerase C-terminal" evidence="10">
    <location>
        <begin position="5"/>
        <end position="214"/>
    </location>
</feature>
<keyword evidence="7 9" id="KW-0804">Transcription</keyword>
<reference evidence="11 12" key="1">
    <citation type="journal article" date="2018" name="BMC Genomics">
        <title>Comparative genome analyses reveal sequence features reflecting distinct modes of host-adaptation between dicot and monocot powdery mildew.</title>
        <authorList>
            <person name="Wu Y."/>
            <person name="Ma X."/>
            <person name="Pan Z."/>
            <person name="Kale S.D."/>
            <person name="Song Y."/>
            <person name="King H."/>
            <person name="Zhang Q."/>
            <person name="Presley C."/>
            <person name="Deng X."/>
            <person name="Wei C.I."/>
            <person name="Xiao S."/>
        </authorList>
    </citation>
    <scope>NUCLEOTIDE SEQUENCE [LARGE SCALE GENOMIC DNA]</scope>
    <source>
        <strain evidence="11">UMSG1</strain>
    </source>
</reference>
<evidence type="ECO:0000256" key="9">
    <source>
        <dbReference type="RuleBase" id="RU003805"/>
    </source>
</evidence>
<evidence type="ECO:0000259" key="10">
    <source>
        <dbReference type="Pfam" id="PF00940"/>
    </source>
</evidence>
<evidence type="ECO:0000256" key="8">
    <source>
        <dbReference type="ARBA" id="ARBA00048552"/>
    </source>
</evidence>
<dbReference type="EMBL" id="MCBS01022632">
    <property type="protein sequence ID" value="RKF76580.1"/>
    <property type="molecule type" value="Genomic_DNA"/>
</dbReference>
<keyword evidence="5 9" id="KW-0808">Transferase</keyword>
<dbReference type="GO" id="GO:0001018">
    <property type="term" value="F:mitochondrial promoter sequence-specific DNA binding"/>
    <property type="evidence" value="ECO:0007669"/>
    <property type="project" value="TreeGrafter"/>
</dbReference>
<sequence>MDPDFILKAESPALFAAFCLTMKKLKLNPDSEVNFPIFLDATCSGVQHFAAMLLDLELATYVNLINTEDKVNDFYSKLIPEINNAINKKWLEGEEYYKFQDIKLDRSILKRIIMTKSYNVTTYDKEIEVFDYKVPSKKEDFVVLDLFEVEKMADIINDNIFNQFPSLHSIYLYITSMARILIKANLPLSWSTPKGLVLTQRYNLSKIQKITINFLDNLDEKFRKELESHQIEFLVINGVEKVKIPGIGRKKDILLELPVLPRKGCLNLKDILEKGVNMIT</sequence>
<protein>
    <recommendedName>
        <fullName evidence="3 9">DNA-directed RNA polymerase</fullName>
        <ecNumber evidence="3 9">2.7.7.6</ecNumber>
    </recommendedName>
</protein>
<comment type="function">
    <text evidence="1 9">DNA-dependent RNA polymerase catalyzes the transcription of DNA into RNA using the four ribonucleoside triphosphates as substrates.</text>
</comment>
<proteinExistence type="inferred from homology"/>
<name>A0A420IPU0_9PEZI</name>
<dbReference type="EC" id="2.7.7.6" evidence="3 9"/>
<dbReference type="GO" id="GO:0034245">
    <property type="term" value="C:mitochondrial DNA-directed RNA polymerase complex"/>
    <property type="evidence" value="ECO:0007669"/>
    <property type="project" value="TreeGrafter"/>
</dbReference>
<evidence type="ECO:0000256" key="1">
    <source>
        <dbReference type="ARBA" id="ARBA00004026"/>
    </source>
</evidence>
<evidence type="ECO:0000256" key="2">
    <source>
        <dbReference type="ARBA" id="ARBA00009493"/>
    </source>
</evidence>
<dbReference type="PANTHER" id="PTHR10102">
    <property type="entry name" value="DNA-DIRECTED RNA POLYMERASE, MITOCHONDRIAL"/>
    <property type="match status" value="1"/>
</dbReference>
<accession>A0A420IPU0</accession>
<dbReference type="Gene3D" id="1.10.150.20">
    <property type="entry name" value="5' to 3' exonuclease, C-terminal subdomain"/>
    <property type="match status" value="1"/>
</dbReference>
<organism evidence="11 12">
    <name type="scientific">Golovinomyces cichoracearum</name>
    <dbReference type="NCBI Taxonomy" id="62708"/>
    <lineage>
        <taxon>Eukaryota</taxon>
        <taxon>Fungi</taxon>
        <taxon>Dikarya</taxon>
        <taxon>Ascomycota</taxon>
        <taxon>Pezizomycotina</taxon>
        <taxon>Leotiomycetes</taxon>
        <taxon>Erysiphales</taxon>
        <taxon>Erysiphaceae</taxon>
        <taxon>Golovinomyces</taxon>
    </lineage>
</organism>
<dbReference type="PANTHER" id="PTHR10102:SF0">
    <property type="entry name" value="DNA-DIRECTED RNA POLYMERASE, MITOCHONDRIAL"/>
    <property type="match status" value="1"/>
</dbReference>
<comment type="caution">
    <text evidence="11">The sequence shown here is derived from an EMBL/GenBank/DDBJ whole genome shotgun (WGS) entry which is preliminary data.</text>
</comment>